<dbReference type="RefSeq" id="WP_386667631.1">
    <property type="nucleotide sequence ID" value="NZ_JBHLTG010000002.1"/>
</dbReference>
<comment type="caution">
    <text evidence="3">The sequence shown here is derived from an EMBL/GenBank/DDBJ whole genome shotgun (WGS) entry which is preliminary data.</text>
</comment>
<keyword evidence="1" id="KW-0812">Transmembrane</keyword>
<accession>A0ABV6RM75</accession>
<keyword evidence="3" id="KW-0378">Hydrolase</keyword>
<keyword evidence="1" id="KW-1133">Transmembrane helix</keyword>
<dbReference type="EMBL" id="JBHLTG010000002">
    <property type="protein sequence ID" value="MFC0678085.1"/>
    <property type="molecule type" value="Genomic_DNA"/>
</dbReference>
<dbReference type="Gene3D" id="3.40.50.1820">
    <property type="entry name" value="alpha/beta hydrolase"/>
    <property type="match status" value="1"/>
</dbReference>
<feature type="transmembrane region" description="Helical" evidence="1">
    <location>
        <begin position="20"/>
        <end position="46"/>
    </location>
</feature>
<keyword evidence="1" id="KW-0472">Membrane</keyword>
<name>A0ABV6RM75_9GAMM</name>
<proteinExistence type="predicted"/>
<evidence type="ECO:0000259" key="2">
    <source>
        <dbReference type="Pfam" id="PF12697"/>
    </source>
</evidence>
<organism evidence="3 4">
    <name type="scientific">Lysobacter korlensis</name>
    <dbReference type="NCBI Taxonomy" id="553636"/>
    <lineage>
        <taxon>Bacteria</taxon>
        <taxon>Pseudomonadati</taxon>
        <taxon>Pseudomonadota</taxon>
        <taxon>Gammaproteobacteria</taxon>
        <taxon>Lysobacterales</taxon>
        <taxon>Lysobacteraceae</taxon>
        <taxon>Lysobacter</taxon>
    </lineage>
</organism>
<dbReference type="InterPro" id="IPR029058">
    <property type="entry name" value="AB_hydrolase_fold"/>
</dbReference>
<keyword evidence="4" id="KW-1185">Reference proteome</keyword>
<dbReference type="Pfam" id="PF12697">
    <property type="entry name" value="Abhydrolase_6"/>
    <property type="match status" value="1"/>
</dbReference>
<dbReference type="PANTHER" id="PTHR12277">
    <property type="entry name" value="ALPHA/BETA HYDROLASE DOMAIN-CONTAINING PROTEIN"/>
    <property type="match status" value="1"/>
</dbReference>
<evidence type="ECO:0000256" key="1">
    <source>
        <dbReference type="SAM" id="Phobius"/>
    </source>
</evidence>
<dbReference type="InterPro" id="IPR000073">
    <property type="entry name" value="AB_hydrolase_1"/>
</dbReference>
<dbReference type="PANTHER" id="PTHR12277:SF79">
    <property type="entry name" value="XAA-PRO DIPEPTIDYL-PEPTIDASE-RELATED"/>
    <property type="match status" value="1"/>
</dbReference>
<gene>
    <name evidence="3" type="ORF">ACFFGH_09560</name>
</gene>
<reference evidence="3 4" key="1">
    <citation type="submission" date="2024-09" db="EMBL/GenBank/DDBJ databases">
        <authorList>
            <person name="Sun Q."/>
            <person name="Mori K."/>
        </authorList>
    </citation>
    <scope>NUCLEOTIDE SEQUENCE [LARGE SCALE GENOMIC DNA]</scope>
    <source>
        <strain evidence="3 4">KCTC 23076</strain>
    </source>
</reference>
<feature type="domain" description="AB hydrolase-1" evidence="2">
    <location>
        <begin position="187"/>
        <end position="386"/>
    </location>
</feature>
<evidence type="ECO:0000313" key="4">
    <source>
        <dbReference type="Proteomes" id="UP001589896"/>
    </source>
</evidence>
<dbReference type="SUPFAM" id="SSF53474">
    <property type="entry name" value="alpha/beta-Hydrolases"/>
    <property type="match status" value="1"/>
</dbReference>
<protein>
    <submittedName>
        <fullName evidence="3">Alpha/beta hydrolase</fullName>
    </submittedName>
</protein>
<evidence type="ECO:0000313" key="3">
    <source>
        <dbReference type="EMBL" id="MFC0678085.1"/>
    </source>
</evidence>
<dbReference type="Proteomes" id="UP001589896">
    <property type="component" value="Unassembled WGS sequence"/>
</dbReference>
<sequence>MAGAPTDPAGPRAGGVLGAAAVVGIGVAGLAAVAAGTLALTTVLVARTLITPPRRRVEDTRVLAFDGSAVVLQRTPDATLAGEYSLWFDGGRGHARLGEVLSHTDDTVTRRVLGVDFGELSRARRGRLGGWFYLGPRELGFPYSHVEIPTTVGNAPAWQIPAAEDTGRWVIQVHGRAVQRSEGLRAVPVFREHGYTSLLISYRNDGDAPPSEDGRYALGDAEWLDVEAAIRFALDSGARDIVLMGWSMGGAIVLQTITRSKLAHAVRGVVLESPVVEWRTALAFQAATMRLPRVVQDGVLALIASPFARRLTGQHRPIDLARLDLVRRASILTLPILLLHSADDGFVPVDASRRLAAARPDLVRFEEFRQARHTKLWNHDPDRWNAVIRDWLGSLSVRSPEVSARSLPASGSTSPTRHR</sequence>
<dbReference type="GO" id="GO:0016787">
    <property type="term" value="F:hydrolase activity"/>
    <property type="evidence" value="ECO:0007669"/>
    <property type="project" value="UniProtKB-KW"/>
</dbReference>